<protein>
    <submittedName>
        <fullName evidence="1">Uncharacterized protein</fullName>
    </submittedName>
</protein>
<accession>A0AAD1THC9</accession>
<evidence type="ECO:0000313" key="1">
    <source>
        <dbReference type="EMBL" id="CAH2327241.1"/>
    </source>
</evidence>
<dbReference type="AlphaFoldDB" id="A0AAD1THC9"/>
<proteinExistence type="predicted"/>
<dbReference type="EMBL" id="OW240924">
    <property type="protein sequence ID" value="CAH2327241.1"/>
    <property type="molecule type" value="Genomic_DNA"/>
</dbReference>
<dbReference type="Proteomes" id="UP001295444">
    <property type="component" value="Chromosome 13"/>
</dbReference>
<keyword evidence="2" id="KW-1185">Reference proteome</keyword>
<evidence type="ECO:0000313" key="2">
    <source>
        <dbReference type="Proteomes" id="UP001295444"/>
    </source>
</evidence>
<organism evidence="1 2">
    <name type="scientific">Pelobates cultripes</name>
    <name type="common">Western spadefoot toad</name>
    <dbReference type="NCBI Taxonomy" id="61616"/>
    <lineage>
        <taxon>Eukaryota</taxon>
        <taxon>Metazoa</taxon>
        <taxon>Chordata</taxon>
        <taxon>Craniata</taxon>
        <taxon>Vertebrata</taxon>
        <taxon>Euteleostomi</taxon>
        <taxon>Amphibia</taxon>
        <taxon>Batrachia</taxon>
        <taxon>Anura</taxon>
        <taxon>Pelobatoidea</taxon>
        <taxon>Pelobatidae</taxon>
        <taxon>Pelobates</taxon>
    </lineage>
</organism>
<gene>
    <name evidence="1" type="ORF">PECUL_23A035264</name>
</gene>
<name>A0AAD1THC9_PELCU</name>
<sequence>MDCKNKKYKPKKPPSSTDIGELLRRLQYQLRPVMASLGDLGTICIQVVKEPAPSTPTIVTGMLVTEGMLRGLLDELRRYIAADIGQFREDIGGMSARTTLE</sequence>
<reference evidence="1" key="1">
    <citation type="submission" date="2022-03" db="EMBL/GenBank/DDBJ databases">
        <authorList>
            <person name="Alioto T."/>
            <person name="Alioto T."/>
            <person name="Gomez Garrido J."/>
        </authorList>
    </citation>
    <scope>NUCLEOTIDE SEQUENCE</scope>
</reference>